<reference evidence="2" key="2">
    <citation type="submission" date="2014-06" db="EMBL/GenBank/DDBJ databases">
        <authorList>
            <person name="Aslett M."/>
            <person name="De Silva Nishadi"/>
        </authorList>
    </citation>
    <scope>NUCLEOTIDE SEQUENCE</scope>
    <source>
        <strain evidence="2">Bond</strain>
    </source>
</reference>
<organism evidence="2">
    <name type="scientific">Babesia bigemina</name>
    <dbReference type="NCBI Taxonomy" id="5866"/>
    <lineage>
        <taxon>Eukaryota</taxon>
        <taxon>Sar</taxon>
        <taxon>Alveolata</taxon>
        <taxon>Apicomplexa</taxon>
        <taxon>Aconoidasida</taxon>
        <taxon>Piroplasmida</taxon>
        <taxon>Babesiidae</taxon>
        <taxon>Babesia</taxon>
    </lineage>
</organism>
<feature type="compositionally biased region" description="Basic residues" evidence="1">
    <location>
        <begin position="16"/>
        <end position="33"/>
    </location>
</feature>
<feature type="compositionally biased region" description="Pro residues" evidence="1">
    <location>
        <begin position="40"/>
        <end position="49"/>
    </location>
</feature>
<feature type="region of interest" description="Disordered" evidence="1">
    <location>
        <begin position="1"/>
        <end position="51"/>
    </location>
</feature>
<gene>
    <name evidence="2" type="ORF">BBBOND_0006340</name>
</gene>
<protein>
    <submittedName>
        <fullName evidence="2">Uncharacterized protein</fullName>
    </submittedName>
</protein>
<dbReference type="KEGG" id="bbig:BBBOND_0006340"/>
<evidence type="ECO:0000256" key="1">
    <source>
        <dbReference type="SAM" id="MobiDB-lite"/>
    </source>
</evidence>
<sequence length="88" mass="10360">MNNHMSSEVTIPPSLLRHRRRHRCHHRRHHPARPVHLPLPGGPQNPRFPRPQDTLLHRVLQLSSTICKRITSSSKSHRSPNWQLHLMC</sequence>
<dbReference type="EMBL" id="LK055273">
    <property type="protein sequence ID" value="CDR71972.1"/>
    <property type="molecule type" value="Genomic_DNA"/>
</dbReference>
<dbReference type="VEuPathDB" id="PiroplasmaDB:BBBOND_0006340"/>
<dbReference type="GeneID" id="24562189"/>
<dbReference type="RefSeq" id="XP_012770913.1">
    <property type="nucleotide sequence ID" value="XM_012915459.1"/>
</dbReference>
<proteinExistence type="predicted"/>
<name>A0A061BKL1_BABBI</name>
<dbReference type="AlphaFoldDB" id="A0A061BKL1"/>
<accession>A0A061BKL1</accession>
<evidence type="ECO:0000313" key="2">
    <source>
        <dbReference type="EMBL" id="CDR71972.1"/>
    </source>
</evidence>
<reference evidence="2" key="1">
    <citation type="journal article" date="2014" name="Nucleic Acids Res.">
        <title>The evolutionary dynamics of variant antigen genes in Babesia reveal a history of genomic innovation underlying host-parasite interaction.</title>
        <authorList>
            <person name="Jackson A.P."/>
            <person name="Otto T.D."/>
            <person name="Darby A."/>
            <person name="Ramaprasad A."/>
            <person name="Xia D."/>
            <person name="Echaide I.E."/>
            <person name="Farber M."/>
            <person name="Gahlot S."/>
            <person name="Gamble J."/>
            <person name="Gupta D."/>
            <person name="Gupta Y."/>
            <person name="Jackson L."/>
            <person name="Malandrin L."/>
            <person name="Malas T.B."/>
            <person name="Moussa E."/>
            <person name="Nair M."/>
            <person name="Reid AJ."/>
            <person name="Sanders M."/>
            <person name="Sharma J."/>
            <person name="Tracey A."/>
            <person name="Quail M.A."/>
            <person name="Weir W."/>
            <person name="Wastling J.M."/>
            <person name="Hall N."/>
            <person name="Willadsen P."/>
            <person name="Lingelbach K."/>
            <person name="Shiels B."/>
            <person name="Tait A."/>
            <person name="Berriman M."/>
            <person name="Allred D.R."/>
            <person name="Pain A."/>
        </authorList>
    </citation>
    <scope>NUCLEOTIDE SEQUENCE</scope>
    <source>
        <strain evidence="2">Bond</strain>
    </source>
</reference>